<keyword evidence="1" id="KW-0472">Membrane</keyword>
<dbReference type="AlphaFoldDB" id="A0A1G2G5M9"/>
<comment type="caution">
    <text evidence="2">The sequence shown here is derived from an EMBL/GenBank/DDBJ whole genome shotgun (WGS) entry which is preliminary data.</text>
</comment>
<name>A0A1G2G5M9_9BACT</name>
<dbReference type="Proteomes" id="UP000177785">
    <property type="component" value="Unassembled WGS sequence"/>
</dbReference>
<proteinExistence type="predicted"/>
<protein>
    <submittedName>
        <fullName evidence="2">Uncharacterized protein</fullName>
    </submittedName>
</protein>
<evidence type="ECO:0000313" key="2">
    <source>
        <dbReference type="EMBL" id="OGZ45250.1"/>
    </source>
</evidence>
<gene>
    <name evidence="2" type="ORF">A2756_01355</name>
</gene>
<feature type="transmembrane region" description="Helical" evidence="1">
    <location>
        <begin position="92"/>
        <end position="110"/>
    </location>
</feature>
<evidence type="ECO:0000256" key="1">
    <source>
        <dbReference type="SAM" id="Phobius"/>
    </source>
</evidence>
<organism evidence="2 3">
    <name type="scientific">Candidatus Ryanbacteria bacterium RIFCSPHIGHO2_01_FULL_48_27</name>
    <dbReference type="NCBI Taxonomy" id="1802115"/>
    <lineage>
        <taxon>Bacteria</taxon>
        <taxon>Candidatus Ryaniibacteriota</taxon>
    </lineage>
</organism>
<accession>A0A1G2G5M9</accession>
<feature type="transmembrane region" description="Helical" evidence="1">
    <location>
        <begin position="55"/>
        <end position="80"/>
    </location>
</feature>
<sequence length="639" mass="70180">MFAQTIFFAFCIAVVSSLPWTGTRRVWGVVLAFLINTLLATWVVFLALPNTAGPLYGDVGVITLWFLIANGGVAFAFSAFIEEEVGVRRWPIGAGVLAVLTGILMSMLFSTNFNALRYSKLVGEVEERQWSSDFQPKDPKHFRVSSQENAEMLSGRAIGQGTTMNANGQPNSIGSQFQVNSGVSSIQLIEHNQWTVVPIDWKGWGPQWDSRTPGIPGYIKVSGENPIVPVEFVRLSHGKELQYTPAALWGKNLDRLVWYYHPDKIIADKHLEIDDENTPYYIVSIALPTIGWWGERVVGALIIDPVTGAGAEKLIPLGEVPHWVDRVEALHLVHRNIDYHGKYAGGWMNRSIYGNSVLAATETHFGYGSNGEPVFQTGITAHTNTGGDSVRPDSLVAVYYTNTRTGKTTEYMLQGGATEQTAIDQCNLLGDVKNKSYHGTTPQLYNVYGRISYVVPLQNASHGFAGVCIVSVMNVQVIAWGPSAHEADLAFKQVIVNGNSQIAIEGTSNLSKITGQVVRKEDQIINGSTSYSVLLKGVPHLFTIPASASDVIVVTQPGDQVEIEYYNSGERVMPVWKFNNLSLVLQASVGQSAVEEKATKDLDTAYMPSDDKKIDGALGRLSPEDRKLIERHMNKYVSQ</sequence>
<evidence type="ECO:0000313" key="3">
    <source>
        <dbReference type="Proteomes" id="UP000177785"/>
    </source>
</evidence>
<reference evidence="2 3" key="1">
    <citation type="journal article" date="2016" name="Nat. Commun.">
        <title>Thousands of microbial genomes shed light on interconnected biogeochemical processes in an aquifer system.</title>
        <authorList>
            <person name="Anantharaman K."/>
            <person name="Brown C.T."/>
            <person name="Hug L.A."/>
            <person name="Sharon I."/>
            <person name="Castelle C.J."/>
            <person name="Probst A.J."/>
            <person name="Thomas B.C."/>
            <person name="Singh A."/>
            <person name="Wilkins M.J."/>
            <person name="Karaoz U."/>
            <person name="Brodie E.L."/>
            <person name="Williams K.H."/>
            <person name="Hubbard S.S."/>
            <person name="Banfield J.F."/>
        </authorList>
    </citation>
    <scope>NUCLEOTIDE SEQUENCE [LARGE SCALE GENOMIC DNA]</scope>
</reference>
<feature type="transmembrane region" description="Helical" evidence="1">
    <location>
        <begin position="27"/>
        <end position="48"/>
    </location>
</feature>
<dbReference type="STRING" id="1802115.A2756_01355"/>
<keyword evidence="1" id="KW-1133">Transmembrane helix</keyword>
<keyword evidence="1" id="KW-0812">Transmembrane</keyword>
<dbReference type="EMBL" id="MHNL01000007">
    <property type="protein sequence ID" value="OGZ45250.1"/>
    <property type="molecule type" value="Genomic_DNA"/>
</dbReference>